<dbReference type="Pfam" id="PF04138">
    <property type="entry name" value="GtrA_DPMS_TM"/>
    <property type="match status" value="1"/>
</dbReference>
<keyword evidence="4 6" id="KW-1133">Transmembrane helix</keyword>
<evidence type="ECO:0000256" key="6">
    <source>
        <dbReference type="SAM" id="Phobius"/>
    </source>
</evidence>
<evidence type="ECO:0000256" key="3">
    <source>
        <dbReference type="ARBA" id="ARBA00022692"/>
    </source>
</evidence>
<proteinExistence type="inferred from homology"/>
<reference evidence="8" key="1">
    <citation type="journal article" date="2014" name="Front. Microbiol.">
        <title>High frequency of phylogenetically diverse reductive dehalogenase-homologous genes in deep subseafloor sedimentary metagenomes.</title>
        <authorList>
            <person name="Kawai M."/>
            <person name="Futagami T."/>
            <person name="Toyoda A."/>
            <person name="Takaki Y."/>
            <person name="Nishi S."/>
            <person name="Hori S."/>
            <person name="Arai W."/>
            <person name="Tsubouchi T."/>
            <person name="Morono Y."/>
            <person name="Uchiyama I."/>
            <person name="Ito T."/>
            <person name="Fujiyama A."/>
            <person name="Inagaki F."/>
            <person name="Takami H."/>
        </authorList>
    </citation>
    <scope>NUCLEOTIDE SEQUENCE</scope>
    <source>
        <strain evidence="8">Expedition CK06-06</strain>
    </source>
</reference>
<organism evidence="8">
    <name type="scientific">marine sediment metagenome</name>
    <dbReference type="NCBI Taxonomy" id="412755"/>
    <lineage>
        <taxon>unclassified sequences</taxon>
        <taxon>metagenomes</taxon>
        <taxon>ecological metagenomes</taxon>
    </lineage>
</organism>
<dbReference type="GO" id="GO:0000271">
    <property type="term" value="P:polysaccharide biosynthetic process"/>
    <property type="evidence" value="ECO:0007669"/>
    <property type="project" value="InterPro"/>
</dbReference>
<gene>
    <name evidence="8" type="ORF">S01H1_37886</name>
</gene>
<keyword evidence="3 6" id="KW-0812">Transmembrane</keyword>
<feature type="non-terminal residue" evidence="8">
    <location>
        <position position="1"/>
    </location>
</feature>
<evidence type="ECO:0000256" key="4">
    <source>
        <dbReference type="ARBA" id="ARBA00022989"/>
    </source>
</evidence>
<evidence type="ECO:0000256" key="1">
    <source>
        <dbReference type="ARBA" id="ARBA00004141"/>
    </source>
</evidence>
<accession>X0UKR7</accession>
<comment type="subcellular location">
    <subcellularLocation>
        <location evidence="1">Membrane</location>
        <topology evidence="1">Multi-pass membrane protein</topology>
    </subcellularLocation>
</comment>
<dbReference type="InterPro" id="IPR051401">
    <property type="entry name" value="GtrA_CellWall_Glycosyl"/>
</dbReference>
<dbReference type="EMBL" id="BARS01023809">
    <property type="protein sequence ID" value="GAG00943.1"/>
    <property type="molecule type" value="Genomic_DNA"/>
</dbReference>
<dbReference type="AlphaFoldDB" id="X0UKR7"/>
<evidence type="ECO:0000256" key="2">
    <source>
        <dbReference type="ARBA" id="ARBA00009399"/>
    </source>
</evidence>
<comment type="similarity">
    <text evidence="2">Belongs to the GtrA family.</text>
</comment>
<evidence type="ECO:0000256" key="5">
    <source>
        <dbReference type="ARBA" id="ARBA00023136"/>
    </source>
</evidence>
<feature type="domain" description="GtrA/DPMS transmembrane" evidence="7">
    <location>
        <begin position="2"/>
        <end position="90"/>
    </location>
</feature>
<comment type="caution">
    <text evidence="8">The sequence shown here is derived from an EMBL/GenBank/DDBJ whole genome shotgun (WGS) entry which is preliminary data.</text>
</comment>
<dbReference type="GO" id="GO:0005886">
    <property type="term" value="C:plasma membrane"/>
    <property type="evidence" value="ECO:0007669"/>
    <property type="project" value="TreeGrafter"/>
</dbReference>
<keyword evidence="5 6" id="KW-0472">Membrane</keyword>
<feature type="transmembrane region" description="Helical" evidence="6">
    <location>
        <begin position="64"/>
        <end position="85"/>
    </location>
</feature>
<evidence type="ECO:0000313" key="8">
    <source>
        <dbReference type="EMBL" id="GAG00943.1"/>
    </source>
</evidence>
<feature type="transmembrane region" description="Helical" evidence="6">
    <location>
        <begin position="37"/>
        <end position="58"/>
    </location>
</feature>
<sequence>ASAVIAIIVAAVNNYVLNYHWTFKDKKANITNIYTGYFKYLLSRGFTEGLYLVLLYLMTDIVGWHYMVSAVVVQVVTAIVGYLIAIKWIWRQRKLEVVGND</sequence>
<dbReference type="PANTHER" id="PTHR38459">
    <property type="entry name" value="PROPHAGE BACTOPRENOL-LINKED GLUCOSE TRANSLOCASE HOMOLOG"/>
    <property type="match status" value="1"/>
</dbReference>
<dbReference type="InterPro" id="IPR007267">
    <property type="entry name" value="GtrA_DPMS_TM"/>
</dbReference>
<evidence type="ECO:0000259" key="7">
    <source>
        <dbReference type="Pfam" id="PF04138"/>
    </source>
</evidence>
<protein>
    <recommendedName>
        <fullName evidence="7">GtrA/DPMS transmembrane domain-containing protein</fullName>
    </recommendedName>
</protein>
<name>X0UKR7_9ZZZZ</name>
<dbReference type="PANTHER" id="PTHR38459:SF1">
    <property type="entry name" value="PROPHAGE BACTOPRENOL-LINKED GLUCOSE TRANSLOCASE HOMOLOG"/>
    <property type="match status" value="1"/>
</dbReference>